<comment type="caution">
    <text evidence="1">The sequence shown here is derived from an EMBL/GenBank/DDBJ whole genome shotgun (WGS) entry which is preliminary data.</text>
</comment>
<evidence type="ECO:0000313" key="1">
    <source>
        <dbReference type="EMBL" id="MBW8635919.1"/>
    </source>
</evidence>
<dbReference type="EMBL" id="JAICBX010000001">
    <property type="protein sequence ID" value="MBW8635919.1"/>
    <property type="molecule type" value="Genomic_DNA"/>
</dbReference>
<reference evidence="1" key="1">
    <citation type="submission" date="2021-08" db="EMBL/GenBank/DDBJ databases">
        <title>Hoeflea bacterium WL0058 sp. nov., isolated from the sediment.</title>
        <authorList>
            <person name="Wang L."/>
            <person name="Zhang D."/>
        </authorList>
    </citation>
    <scope>NUCLEOTIDE SEQUENCE</scope>
    <source>
        <strain evidence="1">WL0058</strain>
    </source>
</reference>
<accession>A0AAE3CYQ2</accession>
<proteinExistence type="predicted"/>
<protein>
    <submittedName>
        <fullName evidence="1">Uncharacterized protein</fullName>
    </submittedName>
</protein>
<dbReference type="Proteomes" id="UP001196509">
    <property type="component" value="Unassembled WGS sequence"/>
</dbReference>
<gene>
    <name evidence="1" type="ORF">K1W69_01885</name>
</gene>
<dbReference type="AlphaFoldDB" id="A0AAE3CYQ2"/>
<keyword evidence="2" id="KW-1185">Reference proteome</keyword>
<dbReference type="RefSeq" id="WP_220226636.1">
    <property type="nucleotide sequence ID" value="NZ_JAICBX010000001.1"/>
</dbReference>
<evidence type="ECO:0000313" key="2">
    <source>
        <dbReference type="Proteomes" id="UP001196509"/>
    </source>
</evidence>
<organism evidence="1 2">
    <name type="scientific">Flavimaribacter sediminis</name>
    <dbReference type="NCBI Taxonomy" id="2865987"/>
    <lineage>
        <taxon>Bacteria</taxon>
        <taxon>Pseudomonadati</taxon>
        <taxon>Pseudomonadota</taxon>
        <taxon>Alphaproteobacteria</taxon>
        <taxon>Hyphomicrobiales</taxon>
        <taxon>Rhizobiaceae</taxon>
        <taxon>Flavimaribacter</taxon>
    </lineage>
</organism>
<sequence length="127" mass="14520">MDTRTINLREALENIDLSLAGVQLVFSSMAVNLGTQFELSDHGNVERPELFDSCSKTGDLRLLWKLIDVQAEGIEADENSFRLNFENGITIICKNLNTVPEQVQLWYTQLSQERDQIILDRYPADFL</sequence>
<name>A0AAE3CYQ2_9HYPH</name>